<dbReference type="CDD" id="cd02440">
    <property type="entry name" value="AdoMet_MTases"/>
    <property type="match status" value="1"/>
</dbReference>
<keyword evidence="3" id="KW-0489">Methyltransferase</keyword>
<feature type="transmembrane region" description="Helical" evidence="1">
    <location>
        <begin position="211"/>
        <end position="229"/>
    </location>
</feature>
<evidence type="ECO:0000313" key="4">
    <source>
        <dbReference type="Proteomes" id="UP000736335"/>
    </source>
</evidence>
<dbReference type="InterPro" id="IPR029063">
    <property type="entry name" value="SAM-dependent_MTases_sf"/>
</dbReference>
<dbReference type="Gene3D" id="3.40.50.150">
    <property type="entry name" value="Vaccinia Virus protein VP39"/>
    <property type="match status" value="1"/>
</dbReference>
<keyword evidence="1" id="KW-0812">Transmembrane</keyword>
<sequence>MDTFDEFAPLSLFAFLTGTLIYAFREFYVVLLNVNKLEDGRTGYMNYGFWNEGQSTKNPHANLVKAVIGQLDTRVLNENAKNGQVHLLEIGCGLGQPAVDAVSSLGSNVTVTGVSISQGHVASANKLAASAGLSSKITHHLLNASKINLLQDAPFSGAYSCEVLSEIPDDDLRACFAALYDALPPGAEFSYADIVKTEPATRKRSDPSRGFLERFLLLIAPTLVTMLWGDDWRPASRFSSLLSQAGFEVVSTESIGDRVFVPTWNHARERIRKQPSLGVKGSPFKRWLLRFLTKASLGGLALLWEAGQVDYILVKARRG</sequence>
<dbReference type="PANTHER" id="PTHR43667">
    <property type="entry name" value="CYCLOPROPANE-FATTY-ACYL-PHOSPHOLIPID SYNTHASE"/>
    <property type="match status" value="1"/>
</dbReference>
<dbReference type="PANTHER" id="PTHR43667:SF2">
    <property type="entry name" value="FATTY ACID C-METHYL TRANSFERASE"/>
    <property type="match status" value="1"/>
</dbReference>
<accession>A0A9P6HIA5</accession>
<protein>
    <submittedName>
        <fullName evidence="3">S-adenosyl-L-methionine-dependent methyltransferase</fullName>
    </submittedName>
</protein>
<dbReference type="InterPro" id="IPR041698">
    <property type="entry name" value="Methyltransf_25"/>
</dbReference>
<reference evidence="3" key="2">
    <citation type="submission" date="2020-11" db="EMBL/GenBank/DDBJ databases">
        <authorList>
            <consortium name="DOE Joint Genome Institute"/>
            <person name="Kuo A."/>
            <person name="Miyauchi S."/>
            <person name="Kiss E."/>
            <person name="Drula E."/>
            <person name="Kohler A."/>
            <person name="Sanchez-Garcia M."/>
            <person name="Andreopoulos B."/>
            <person name="Barry K.W."/>
            <person name="Bonito G."/>
            <person name="Buee M."/>
            <person name="Carver A."/>
            <person name="Chen C."/>
            <person name="Cichocki N."/>
            <person name="Clum A."/>
            <person name="Culley D."/>
            <person name="Crous P.W."/>
            <person name="Fauchery L."/>
            <person name="Girlanda M."/>
            <person name="Hayes R."/>
            <person name="Keri Z."/>
            <person name="Labutti K."/>
            <person name="Lipzen A."/>
            <person name="Lombard V."/>
            <person name="Magnuson J."/>
            <person name="Maillard F."/>
            <person name="Morin E."/>
            <person name="Murat C."/>
            <person name="Nolan M."/>
            <person name="Ohm R."/>
            <person name="Pangilinan J."/>
            <person name="Pereira M."/>
            <person name="Perotto S."/>
            <person name="Peter M."/>
            <person name="Riley R."/>
            <person name="Sitrit Y."/>
            <person name="Stielow B."/>
            <person name="Szollosi G."/>
            <person name="Zifcakova L."/>
            <person name="Stursova M."/>
            <person name="Spatafora J.W."/>
            <person name="Tedersoo L."/>
            <person name="Vaario L.-M."/>
            <person name="Yamada A."/>
            <person name="Yan M."/>
            <person name="Wang P."/>
            <person name="Xu J."/>
            <person name="Bruns T."/>
            <person name="Baldrian P."/>
            <person name="Vilgalys R."/>
            <person name="Henrissat B."/>
            <person name="Grigoriev I.V."/>
            <person name="Hibbett D."/>
            <person name="Nagy L.G."/>
            <person name="Martin F.M."/>
        </authorList>
    </citation>
    <scope>NUCLEOTIDE SEQUENCE</scope>
    <source>
        <strain evidence="3">UH-Tt-Lm1</strain>
    </source>
</reference>
<dbReference type="GO" id="GO:0008168">
    <property type="term" value="F:methyltransferase activity"/>
    <property type="evidence" value="ECO:0007669"/>
    <property type="project" value="UniProtKB-KW"/>
</dbReference>
<dbReference type="Proteomes" id="UP000736335">
    <property type="component" value="Unassembled WGS sequence"/>
</dbReference>
<keyword evidence="1" id="KW-1133">Transmembrane helix</keyword>
<dbReference type="SUPFAM" id="SSF53335">
    <property type="entry name" value="S-adenosyl-L-methionine-dependent methyltransferases"/>
    <property type="match status" value="1"/>
</dbReference>
<dbReference type="OrthoDB" id="10313327at2759"/>
<dbReference type="AlphaFoldDB" id="A0A9P6HIA5"/>
<dbReference type="Pfam" id="PF13649">
    <property type="entry name" value="Methyltransf_25"/>
    <property type="match status" value="1"/>
</dbReference>
<organism evidence="3 4">
    <name type="scientific">Thelephora terrestris</name>
    <dbReference type="NCBI Taxonomy" id="56493"/>
    <lineage>
        <taxon>Eukaryota</taxon>
        <taxon>Fungi</taxon>
        <taxon>Dikarya</taxon>
        <taxon>Basidiomycota</taxon>
        <taxon>Agaricomycotina</taxon>
        <taxon>Agaricomycetes</taxon>
        <taxon>Thelephorales</taxon>
        <taxon>Thelephoraceae</taxon>
        <taxon>Thelephora</taxon>
    </lineage>
</organism>
<evidence type="ECO:0000259" key="2">
    <source>
        <dbReference type="Pfam" id="PF13649"/>
    </source>
</evidence>
<reference evidence="3" key="1">
    <citation type="journal article" date="2020" name="Nat. Commun.">
        <title>Large-scale genome sequencing of mycorrhizal fungi provides insights into the early evolution of symbiotic traits.</title>
        <authorList>
            <person name="Miyauchi S."/>
            <person name="Kiss E."/>
            <person name="Kuo A."/>
            <person name="Drula E."/>
            <person name="Kohler A."/>
            <person name="Sanchez-Garcia M."/>
            <person name="Morin E."/>
            <person name="Andreopoulos B."/>
            <person name="Barry K.W."/>
            <person name="Bonito G."/>
            <person name="Buee M."/>
            <person name="Carver A."/>
            <person name="Chen C."/>
            <person name="Cichocki N."/>
            <person name="Clum A."/>
            <person name="Culley D."/>
            <person name="Crous P.W."/>
            <person name="Fauchery L."/>
            <person name="Girlanda M."/>
            <person name="Hayes R.D."/>
            <person name="Keri Z."/>
            <person name="LaButti K."/>
            <person name="Lipzen A."/>
            <person name="Lombard V."/>
            <person name="Magnuson J."/>
            <person name="Maillard F."/>
            <person name="Murat C."/>
            <person name="Nolan M."/>
            <person name="Ohm R.A."/>
            <person name="Pangilinan J."/>
            <person name="Pereira M.F."/>
            <person name="Perotto S."/>
            <person name="Peter M."/>
            <person name="Pfister S."/>
            <person name="Riley R."/>
            <person name="Sitrit Y."/>
            <person name="Stielow J.B."/>
            <person name="Szollosi G."/>
            <person name="Zifcakova L."/>
            <person name="Stursova M."/>
            <person name="Spatafora J.W."/>
            <person name="Tedersoo L."/>
            <person name="Vaario L.M."/>
            <person name="Yamada A."/>
            <person name="Yan M."/>
            <person name="Wang P."/>
            <person name="Xu J."/>
            <person name="Bruns T."/>
            <person name="Baldrian P."/>
            <person name="Vilgalys R."/>
            <person name="Dunand C."/>
            <person name="Henrissat B."/>
            <person name="Grigoriev I.V."/>
            <person name="Hibbett D."/>
            <person name="Nagy L.G."/>
            <person name="Martin F.M."/>
        </authorList>
    </citation>
    <scope>NUCLEOTIDE SEQUENCE</scope>
    <source>
        <strain evidence="3">UH-Tt-Lm1</strain>
    </source>
</reference>
<keyword evidence="3" id="KW-0808">Transferase</keyword>
<proteinExistence type="predicted"/>
<dbReference type="EMBL" id="WIUZ02000005">
    <property type="protein sequence ID" value="KAF9787296.1"/>
    <property type="molecule type" value="Genomic_DNA"/>
</dbReference>
<name>A0A9P6HIA5_9AGAM</name>
<evidence type="ECO:0000313" key="3">
    <source>
        <dbReference type="EMBL" id="KAF9787296.1"/>
    </source>
</evidence>
<dbReference type="InterPro" id="IPR050723">
    <property type="entry name" value="CFA/CMAS"/>
</dbReference>
<gene>
    <name evidence="3" type="ORF">BJ322DRAFT_714592</name>
</gene>
<comment type="caution">
    <text evidence="3">The sequence shown here is derived from an EMBL/GenBank/DDBJ whole genome shotgun (WGS) entry which is preliminary data.</text>
</comment>
<keyword evidence="1" id="KW-0472">Membrane</keyword>
<evidence type="ECO:0000256" key="1">
    <source>
        <dbReference type="SAM" id="Phobius"/>
    </source>
</evidence>
<feature type="transmembrane region" description="Helical" evidence="1">
    <location>
        <begin position="12"/>
        <end position="31"/>
    </location>
</feature>
<dbReference type="GO" id="GO:0032259">
    <property type="term" value="P:methylation"/>
    <property type="evidence" value="ECO:0007669"/>
    <property type="project" value="UniProtKB-KW"/>
</dbReference>
<keyword evidence="4" id="KW-1185">Reference proteome</keyword>
<feature type="domain" description="Methyltransferase" evidence="2">
    <location>
        <begin position="88"/>
        <end position="186"/>
    </location>
</feature>